<gene>
    <name evidence="1" type="ORF">GCM10010124_14990</name>
</gene>
<comment type="caution">
    <text evidence="1">The sequence shown here is derived from an EMBL/GenBank/DDBJ whole genome shotgun (WGS) entry which is preliminary data.</text>
</comment>
<sequence length="203" mass="21371">MSEDWRPVAARAASLLLRYPDPETLAAVPLVEAALPALPAAVADPLRELARYRAGGDPITLAGEYVEWFDFRRRSALHLTYYTCGDTRGRGAALVAFAAAYRAAGRAVADGELPDFLPAVLDLAAVDARGWRLLRAHRVGLDLLARALADVPYAHGVAAVRAMLPPAGAADVAAAVRLARTGPPAERVGLGDAGLVDSTGTRR</sequence>
<dbReference type="AlphaFoldDB" id="A0A8J3BN64"/>
<evidence type="ECO:0000313" key="1">
    <source>
        <dbReference type="EMBL" id="GGK23516.1"/>
    </source>
</evidence>
<accession>A0A8J3BN64</accession>
<keyword evidence="2" id="KW-1185">Reference proteome</keyword>
<dbReference type="InterPro" id="IPR036411">
    <property type="entry name" value="TorD-like_sf"/>
</dbReference>
<reference evidence="1" key="1">
    <citation type="journal article" date="2014" name="Int. J. Syst. Evol. Microbiol.">
        <title>Complete genome sequence of Corynebacterium casei LMG S-19264T (=DSM 44701T), isolated from a smear-ripened cheese.</title>
        <authorList>
            <consortium name="US DOE Joint Genome Institute (JGI-PGF)"/>
            <person name="Walter F."/>
            <person name="Albersmeier A."/>
            <person name="Kalinowski J."/>
            <person name="Ruckert C."/>
        </authorList>
    </citation>
    <scope>NUCLEOTIDE SEQUENCE</scope>
    <source>
        <strain evidence="1">JCM 3091</strain>
    </source>
</reference>
<dbReference type="Gene3D" id="1.10.3480.10">
    <property type="entry name" value="TorD-like"/>
    <property type="match status" value="1"/>
</dbReference>
<evidence type="ECO:0008006" key="3">
    <source>
        <dbReference type="Google" id="ProtNLM"/>
    </source>
</evidence>
<dbReference type="RefSeq" id="WP_189113487.1">
    <property type="nucleotide sequence ID" value="NZ_BMQC01000004.1"/>
</dbReference>
<dbReference type="Proteomes" id="UP000662200">
    <property type="component" value="Unassembled WGS sequence"/>
</dbReference>
<dbReference type="InterPro" id="IPR003765">
    <property type="entry name" value="NO3_reductase_chaperone_NarJ"/>
</dbReference>
<organism evidence="1 2">
    <name type="scientific">Pilimelia terevasa</name>
    <dbReference type="NCBI Taxonomy" id="53372"/>
    <lineage>
        <taxon>Bacteria</taxon>
        <taxon>Bacillati</taxon>
        <taxon>Actinomycetota</taxon>
        <taxon>Actinomycetes</taxon>
        <taxon>Micromonosporales</taxon>
        <taxon>Micromonosporaceae</taxon>
        <taxon>Pilimelia</taxon>
    </lineage>
</organism>
<dbReference type="GO" id="GO:0042128">
    <property type="term" value="P:nitrate assimilation"/>
    <property type="evidence" value="ECO:0007669"/>
    <property type="project" value="TreeGrafter"/>
</dbReference>
<dbReference type="PANTHER" id="PTHR43680">
    <property type="entry name" value="NITRATE REDUCTASE MOLYBDENUM COFACTOR ASSEMBLY CHAPERONE"/>
    <property type="match status" value="1"/>
</dbReference>
<dbReference type="SUPFAM" id="SSF89155">
    <property type="entry name" value="TorD-like"/>
    <property type="match status" value="1"/>
</dbReference>
<dbReference type="EMBL" id="BMQC01000004">
    <property type="protein sequence ID" value="GGK23516.1"/>
    <property type="molecule type" value="Genomic_DNA"/>
</dbReference>
<protein>
    <recommendedName>
        <fullName evidence="3">Nitrate reductase molybdenum cofactor assembly chaperone</fullName>
    </recommendedName>
</protein>
<dbReference type="GO" id="GO:0051082">
    <property type="term" value="F:unfolded protein binding"/>
    <property type="evidence" value="ECO:0007669"/>
    <property type="project" value="InterPro"/>
</dbReference>
<name>A0A8J3BN64_9ACTN</name>
<dbReference type="GO" id="GO:0016530">
    <property type="term" value="F:metallochaperone activity"/>
    <property type="evidence" value="ECO:0007669"/>
    <property type="project" value="TreeGrafter"/>
</dbReference>
<proteinExistence type="predicted"/>
<evidence type="ECO:0000313" key="2">
    <source>
        <dbReference type="Proteomes" id="UP000662200"/>
    </source>
</evidence>
<reference evidence="1" key="2">
    <citation type="submission" date="2020-09" db="EMBL/GenBank/DDBJ databases">
        <authorList>
            <person name="Sun Q."/>
            <person name="Ohkuma M."/>
        </authorList>
    </citation>
    <scope>NUCLEOTIDE SEQUENCE</scope>
    <source>
        <strain evidence="1">JCM 3091</strain>
    </source>
</reference>
<dbReference type="GO" id="GO:0051131">
    <property type="term" value="P:chaperone-mediated protein complex assembly"/>
    <property type="evidence" value="ECO:0007669"/>
    <property type="project" value="InterPro"/>
</dbReference>
<dbReference type="PANTHER" id="PTHR43680:SF2">
    <property type="entry name" value="NITRATE REDUCTASE MOLYBDENUM COFACTOR ASSEMBLY CHAPERONE NARJ"/>
    <property type="match status" value="1"/>
</dbReference>
<dbReference type="NCBIfam" id="TIGR00684">
    <property type="entry name" value="narJ"/>
    <property type="match status" value="1"/>
</dbReference>